<reference evidence="2 3" key="1">
    <citation type="submission" date="2014-06" db="EMBL/GenBank/DDBJ databases">
        <title>Whole Genome Sequences of Three Symbiotic Endozoicomonas Bacteria.</title>
        <authorList>
            <person name="Neave M.J."/>
            <person name="Apprill A."/>
            <person name="Voolstra C.R."/>
        </authorList>
    </citation>
    <scope>NUCLEOTIDE SEQUENCE [LARGE SCALE GENOMIC DNA]</scope>
    <source>
        <strain evidence="2 3">DSM 25634</strain>
    </source>
</reference>
<dbReference type="InterPro" id="IPR009003">
    <property type="entry name" value="Peptidase_S1_PA"/>
</dbReference>
<organism evidence="2 3">
    <name type="scientific">Endozoicomonas numazuensis</name>
    <dbReference type="NCBI Taxonomy" id="1137799"/>
    <lineage>
        <taxon>Bacteria</taxon>
        <taxon>Pseudomonadati</taxon>
        <taxon>Pseudomonadota</taxon>
        <taxon>Gammaproteobacteria</taxon>
        <taxon>Oceanospirillales</taxon>
        <taxon>Endozoicomonadaceae</taxon>
        <taxon>Endozoicomonas</taxon>
    </lineage>
</organism>
<dbReference type="Pfam" id="PF00089">
    <property type="entry name" value="Trypsin"/>
    <property type="match status" value="1"/>
</dbReference>
<sequence length="256" mass="28680">MMGNKLFVLIITFSLLNTLGHASQQEAASRNWLVNIENIYTKYYLCSGALVSKHWVLTTARCVDYNGGSRLSVLLQPLRASDLSIKVWADMNSLTFDAEHKLAMFRLEKPVTDREPVKLGYNDEKTGQCQTLFCAYLERIIPKPPLKFQLKEHVSKATLTDSDHYKAPDKKINFSEVVCTVEPDGKQLGNKVVMGSALTDCQNKLVALGVHVGDAISLMDMPEPEITPDFNAFLKLGAFKQFIESNRKKLPPGEEL</sequence>
<keyword evidence="3" id="KW-1185">Reference proteome</keyword>
<evidence type="ECO:0000313" key="2">
    <source>
        <dbReference type="EMBL" id="KEQ19207.1"/>
    </source>
</evidence>
<dbReference type="Gene3D" id="2.40.10.10">
    <property type="entry name" value="Trypsin-like serine proteases"/>
    <property type="match status" value="1"/>
</dbReference>
<evidence type="ECO:0000313" key="3">
    <source>
        <dbReference type="Proteomes" id="UP000028073"/>
    </source>
</evidence>
<proteinExistence type="predicted"/>
<feature type="domain" description="Peptidase S1" evidence="1">
    <location>
        <begin position="24"/>
        <end position="117"/>
    </location>
</feature>
<dbReference type="EMBL" id="JOKH01000001">
    <property type="protein sequence ID" value="KEQ19207.1"/>
    <property type="molecule type" value="Genomic_DNA"/>
</dbReference>
<dbReference type="Proteomes" id="UP000028073">
    <property type="component" value="Unassembled WGS sequence"/>
</dbReference>
<dbReference type="AlphaFoldDB" id="A0A081NL84"/>
<evidence type="ECO:0000259" key="1">
    <source>
        <dbReference type="Pfam" id="PF00089"/>
    </source>
</evidence>
<dbReference type="RefSeq" id="WP_034832894.1">
    <property type="nucleotide sequence ID" value="NZ_JOKH01000001.1"/>
</dbReference>
<dbReference type="SUPFAM" id="SSF50494">
    <property type="entry name" value="Trypsin-like serine proteases"/>
    <property type="match status" value="1"/>
</dbReference>
<dbReference type="GO" id="GO:0006508">
    <property type="term" value="P:proteolysis"/>
    <property type="evidence" value="ECO:0007669"/>
    <property type="project" value="InterPro"/>
</dbReference>
<name>A0A081NL84_9GAMM</name>
<dbReference type="OrthoDB" id="9813836at2"/>
<dbReference type="InterPro" id="IPR043504">
    <property type="entry name" value="Peptidase_S1_PA_chymotrypsin"/>
</dbReference>
<protein>
    <recommendedName>
        <fullName evidence="1">Peptidase S1 domain-containing protein</fullName>
    </recommendedName>
</protein>
<dbReference type="GO" id="GO:0004252">
    <property type="term" value="F:serine-type endopeptidase activity"/>
    <property type="evidence" value="ECO:0007669"/>
    <property type="project" value="InterPro"/>
</dbReference>
<dbReference type="InterPro" id="IPR001254">
    <property type="entry name" value="Trypsin_dom"/>
</dbReference>
<gene>
    <name evidence="2" type="ORF">GZ78_04220</name>
</gene>
<accession>A0A081NL84</accession>
<comment type="caution">
    <text evidence="2">The sequence shown here is derived from an EMBL/GenBank/DDBJ whole genome shotgun (WGS) entry which is preliminary data.</text>
</comment>